<proteinExistence type="inferred from homology"/>
<feature type="chain" id="PRO_5038074072" evidence="3">
    <location>
        <begin position="23"/>
        <end position="322"/>
    </location>
</feature>
<dbReference type="GO" id="GO:0016491">
    <property type="term" value="F:oxidoreductase activity"/>
    <property type="evidence" value="ECO:0007669"/>
    <property type="project" value="UniProtKB-KW"/>
</dbReference>
<dbReference type="InterPro" id="IPR002347">
    <property type="entry name" value="SDR_fam"/>
</dbReference>
<dbReference type="PANTHER" id="PTHR24320">
    <property type="entry name" value="RETINOL DEHYDROGENASE"/>
    <property type="match status" value="1"/>
</dbReference>
<comment type="caution">
    <text evidence="4">The sequence shown here is derived from an EMBL/GenBank/DDBJ whole genome shotgun (WGS) entry which is preliminary data.</text>
</comment>
<keyword evidence="3" id="KW-0732">Signal</keyword>
<organism evidence="4 5">
    <name type="scientific">Streptomyces tardus</name>
    <dbReference type="NCBI Taxonomy" id="2780544"/>
    <lineage>
        <taxon>Bacteria</taxon>
        <taxon>Bacillati</taxon>
        <taxon>Actinomycetota</taxon>
        <taxon>Actinomycetes</taxon>
        <taxon>Kitasatosporales</taxon>
        <taxon>Streptomycetaceae</taxon>
        <taxon>Streptomyces</taxon>
    </lineage>
</organism>
<dbReference type="InterPro" id="IPR006311">
    <property type="entry name" value="TAT_signal"/>
</dbReference>
<evidence type="ECO:0000256" key="1">
    <source>
        <dbReference type="ARBA" id="ARBA00006484"/>
    </source>
</evidence>
<name>A0A949N458_9ACTN</name>
<dbReference type="PRINTS" id="PR00081">
    <property type="entry name" value="GDHRDH"/>
</dbReference>
<dbReference type="EMBL" id="JAELVF020000004">
    <property type="protein sequence ID" value="MBU7600800.1"/>
    <property type="molecule type" value="Genomic_DNA"/>
</dbReference>
<keyword evidence="2" id="KW-0560">Oxidoreductase</keyword>
<dbReference type="Pfam" id="PF00106">
    <property type="entry name" value="adh_short"/>
    <property type="match status" value="1"/>
</dbReference>
<accession>A0A949N458</accession>
<evidence type="ECO:0000313" key="5">
    <source>
        <dbReference type="Proteomes" id="UP000694501"/>
    </source>
</evidence>
<reference evidence="4" key="1">
    <citation type="submission" date="2021-06" db="EMBL/GenBank/DDBJ databases">
        <title>Sequencing of actinobacteria type strains.</title>
        <authorList>
            <person name="Nguyen G.-S."/>
            <person name="Wentzel A."/>
        </authorList>
    </citation>
    <scope>NUCLEOTIDE SEQUENCE</scope>
    <source>
        <strain evidence="4">P38-E01</strain>
    </source>
</reference>
<protein>
    <submittedName>
        <fullName evidence="4">SDR family NAD(P)-dependent oxidoreductase</fullName>
    </submittedName>
</protein>
<evidence type="ECO:0000256" key="3">
    <source>
        <dbReference type="SAM" id="SignalP"/>
    </source>
</evidence>
<dbReference type="InterPro" id="IPR036291">
    <property type="entry name" value="NAD(P)-bd_dom_sf"/>
</dbReference>
<dbReference type="SUPFAM" id="SSF51735">
    <property type="entry name" value="NAD(P)-binding Rossmann-fold domains"/>
    <property type="match status" value="1"/>
</dbReference>
<dbReference type="Proteomes" id="UP000694501">
    <property type="component" value="Unassembled WGS sequence"/>
</dbReference>
<gene>
    <name evidence="4" type="ORF">JGS22_025060</name>
</gene>
<dbReference type="RefSeq" id="WP_211042161.1">
    <property type="nucleotide sequence ID" value="NZ_JAELVF020000004.1"/>
</dbReference>
<feature type="signal peptide" evidence="3">
    <location>
        <begin position="1"/>
        <end position="22"/>
    </location>
</feature>
<evidence type="ECO:0000313" key="4">
    <source>
        <dbReference type="EMBL" id="MBU7600800.1"/>
    </source>
</evidence>
<evidence type="ECO:0000256" key="2">
    <source>
        <dbReference type="ARBA" id="ARBA00023002"/>
    </source>
</evidence>
<dbReference type="PROSITE" id="PS51318">
    <property type="entry name" value="TAT"/>
    <property type="match status" value="1"/>
</dbReference>
<comment type="similarity">
    <text evidence="1">Belongs to the short-chain dehydrogenases/reductases (SDR) family.</text>
</comment>
<dbReference type="AlphaFoldDB" id="A0A949N458"/>
<sequence>MADMTRRTLLFSAAALGVGALAACSTAQKPDGRPVASDLASGHGGRFGIGDYNTQEVADELGHIQEKVRPLPGKDTQRILVTGSTGGLGQLTAAHLLARGHRVVAHARNDQRAADVRRDLPGLEAVVTGDLKNLDETRRLAARINELGSFDVIVHNAGEYGVSNEEILNVNSLSPYLLTSLVDPPRQSVYLTSDLHLGGDLKLDELREGGTDVTYEDSKLQFLTLAMAVARHRPGTRVNAVAPGWVPTMMGFANGPYAPDDLRAGYQTQVWLAEATERASRGTAGFFFHQEPENDVHASAGDTRAQGDLLDAYAQRTGVTLR</sequence>
<dbReference type="PANTHER" id="PTHR24320:SF274">
    <property type="entry name" value="CHAIN DEHYDROGENASE, PUTATIVE (AFU_ORTHOLOGUE AFUA_4G00440)-RELATED"/>
    <property type="match status" value="1"/>
</dbReference>
<dbReference type="Gene3D" id="3.40.50.720">
    <property type="entry name" value="NAD(P)-binding Rossmann-like Domain"/>
    <property type="match status" value="1"/>
</dbReference>
<keyword evidence="5" id="KW-1185">Reference proteome</keyword>
<dbReference type="PROSITE" id="PS51257">
    <property type="entry name" value="PROKAR_LIPOPROTEIN"/>
    <property type="match status" value="1"/>
</dbReference>